<dbReference type="RefSeq" id="WP_076497886.1">
    <property type="nucleotide sequence ID" value="NZ_FTOP01000001.1"/>
</dbReference>
<sequence length="767" mass="85992">MIRFNLNKIKLIFLLLLSELSMAASFEADKRILDSNGNIIPHALVKLEGQKAMLVDELGKIPQGRMAEKVTVFAMGFESLQLSWEEWVSREEIILKEKSGNLQEVVVSATRTERSVEQLPIPVTVLTTEQIQETGGIRLSEILREQTVLQITSNHGSGLQMQGLDSDYILILLDGEPLIGRTAGTFDLDRISVSNIDRIEILRGPSSAIYGSEAMGGVINIITKSYQNQSDLNLGLRHRSFNSWNPYLEMGLGNRKWNTQLFLDHFQTDGFDLRSEVVGQTQNPYRASTAQLKVSGELSEKFKISLFGRAYQEVSDGILETGSAIGAQLLDLGNQRRDINFNPTLRFKPNADWTITLRGMSSWFGTLSETNFRSSGEAFDFQEFSQFFHRTELQTDYMANAKNLFTLGLGQVKETVDATRYDALNRFDAGYFFLQHLWDPVSKVNIVTGLRADFHSQFGNRLSPKISGQYQISEKLSWQASLGAGFKAPDFRQLLLNFNNAAAGYYVFGANLAADGIARLQEQGLVAQILINPETIGQLNAETSRAINTGFRWKPSSNTQIHINAYRNAIDNLIETAPIAQLVTGQIAFSYFNIRSVITQGVEMDVQVRLLENLTMSGGYAFLDARDLDVLDRIDNGEIFKRNAQNQTRRVTRADYGGLFNRSRHSGNFKVNYRENYSGIDLAFRAIYRGRFGFGDINGNLILDDDREYAPAWVSYNLTASKTFENGLFLELGGTNLLNTATPAQPNNPGRVLFIGMKIPILKLINR</sequence>
<dbReference type="EMBL" id="FTOP01000001">
    <property type="protein sequence ID" value="SIS54353.1"/>
    <property type="molecule type" value="Genomic_DNA"/>
</dbReference>
<evidence type="ECO:0000256" key="12">
    <source>
        <dbReference type="SAM" id="SignalP"/>
    </source>
</evidence>
<evidence type="ECO:0000256" key="4">
    <source>
        <dbReference type="ARBA" id="ARBA00022692"/>
    </source>
</evidence>
<dbReference type="InterPro" id="IPR000531">
    <property type="entry name" value="Beta-barrel_TonB"/>
</dbReference>
<keyword evidence="8 15" id="KW-0675">Receptor</keyword>
<evidence type="ECO:0000256" key="10">
    <source>
        <dbReference type="PROSITE-ProRule" id="PRU01360"/>
    </source>
</evidence>
<keyword evidence="5 12" id="KW-0732">Signal</keyword>
<dbReference type="OrthoDB" id="1109239at2"/>
<dbReference type="CDD" id="cd01347">
    <property type="entry name" value="ligand_gated_channel"/>
    <property type="match status" value="1"/>
</dbReference>
<feature type="domain" description="TonB-dependent receptor plug" evidence="14">
    <location>
        <begin position="116"/>
        <end position="218"/>
    </location>
</feature>
<evidence type="ECO:0000256" key="1">
    <source>
        <dbReference type="ARBA" id="ARBA00004571"/>
    </source>
</evidence>
<comment type="subcellular location">
    <subcellularLocation>
        <location evidence="1 10">Cell outer membrane</location>
        <topology evidence="1 10">Multi-pass membrane protein</topology>
    </subcellularLocation>
</comment>
<dbReference type="Pfam" id="PF00593">
    <property type="entry name" value="TonB_dep_Rec_b-barrel"/>
    <property type="match status" value="1"/>
</dbReference>
<feature type="signal peptide" evidence="12">
    <location>
        <begin position="1"/>
        <end position="23"/>
    </location>
</feature>
<dbReference type="SUPFAM" id="SSF56935">
    <property type="entry name" value="Porins"/>
    <property type="match status" value="1"/>
</dbReference>
<dbReference type="PANTHER" id="PTHR30069:SF29">
    <property type="entry name" value="HEMOGLOBIN AND HEMOGLOBIN-HAPTOGLOBIN-BINDING PROTEIN 1-RELATED"/>
    <property type="match status" value="1"/>
</dbReference>
<evidence type="ECO:0000256" key="7">
    <source>
        <dbReference type="ARBA" id="ARBA00023136"/>
    </source>
</evidence>
<evidence type="ECO:0000256" key="11">
    <source>
        <dbReference type="RuleBase" id="RU003357"/>
    </source>
</evidence>
<evidence type="ECO:0000256" key="8">
    <source>
        <dbReference type="ARBA" id="ARBA00023170"/>
    </source>
</evidence>
<keyword evidence="9 10" id="KW-0998">Cell outer membrane</keyword>
<dbReference type="PANTHER" id="PTHR30069">
    <property type="entry name" value="TONB-DEPENDENT OUTER MEMBRANE RECEPTOR"/>
    <property type="match status" value="1"/>
</dbReference>
<dbReference type="AlphaFoldDB" id="A0A1N7JYD8"/>
<keyword evidence="4 10" id="KW-0812">Transmembrane</keyword>
<evidence type="ECO:0000259" key="13">
    <source>
        <dbReference type="Pfam" id="PF00593"/>
    </source>
</evidence>
<evidence type="ECO:0000256" key="5">
    <source>
        <dbReference type="ARBA" id="ARBA00022729"/>
    </source>
</evidence>
<protein>
    <submittedName>
        <fullName evidence="15">Outer membrane receptor for ferrienterochelin and colicins</fullName>
    </submittedName>
</protein>
<proteinExistence type="inferred from homology"/>
<dbReference type="GO" id="GO:0044718">
    <property type="term" value="P:siderophore transmembrane transport"/>
    <property type="evidence" value="ECO:0007669"/>
    <property type="project" value="TreeGrafter"/>
</dbReference>
<evidence type="ECO:0000313" key="15">
    <source>
        <dbReference type="EMBL" id="SIS54353.1"/>
    </source>
</evidence>
<evidence type="ECO:0000256" key="2">
    <source>
        <dbReference type="ARBA" id="ARBA00022448"/>
    </source>
</evidence>
<accession>A0A1N7JYD8</accession>
<feature type="chain" id="PRO_5013224329" evidence="12">
    <location>
        <begin position="24"/>
        <end position="767"/>
    </location>
</feature>
<evidence type="ECO:0000256" key="9">
    <source>
        <dbReference type="ARBA" id="ARBA00023237"/>
    </source>
</evidence>
<evidence type="ECO:0000313" key="16">
    <source>
        <dbReference type="Proteomes" id="UP000186026"/>
    </source>
</evidence>
<name>A0A1N7JYD8_9BACT</name>
<keyword evidence="3 10" id="KW-1134">Transmembrane beta strand</keyword>
<dbReference type="GO" id="GO:0015344">
    <property type="term" value="F:siderophore uptake transmembrane transporter activity"/>
    <property type="evidence" value="ECO:0007669"/>
    <property type="project" value="TreeGrafter"/>
</dbReference>
<reference evidence="16" key="1">
    <citation type="submission" date="2017-01" db="EMBL/GenBank/DDBJ databases">
        <authorList>
            <person name="Varghese N."/>
            <person name="Submissions S."/>
        </authorList>
    </citation>
    <scope>NUCLEOTIDE SEQUENCE [LARGE SCALE GENOMIC DNA]</scope>
    <source>
        <strain evidence="16">DSM 46698</strain>
    </source>
</reference>
<comment type="similarity">
    <text evidence="10 11">Belongs to the TonB-dependent receptor family.</text>
</comment>
<dbReference type="Gene3D" id="2.40.170.20">
    <property type="entry name" value="TonB-dependent receptor, beta-barrel domain"/>
    <property type="match status" value="1"/>
</dbReference>
<keyword evidence="16" id="KW-1185">Reference proteome</keyword>
<feature type="domain" description="TonB-dependent receptor-like beta-barrel" evidence="13">
    <location>
        <begin position="239"/>
        <end position="737"/>
    </location>
</feature>
<dbReference type="InterPro" id="IPR036942">
    <property type="entry name" value="Beta-barrel_TonB_sf"/>
</dbReference>
<dbReference type="InterPro" id="IPR039426">
    <property type="entry name" value="TonB-dep_rcpt-like"/>
</dbReference>
<dbReference type="Proteomes" id="UP000186026">
    <property type="component" value="Unassembled WGS sequence"/>
</dbReference>
<dbReference type="Pfam" id="PF07715">
    <property type="entry name" value="Plug"/>
    <property type="match status" value="1"/>
</dbReference>
<dbReference type="InterPro" id="IPR012910">
    <property type="entry name" value="Plug_dom"/>
</dbReference>
<dbReference type="PROSITE" id="PS52016">
    <property type="entry name" value="TONB_DEPENDENT_REC_3"/>
    <property type="match status" value="1"/>
</dbReference>
<organism evidence="15 16">
    <name type="scientific">Belliella pelovolcani</name>
    <dbReference type="NCBI Taxonomy" id="529505"/>
    <lineage>
        <taxon>Bacteria</taxon>
        <taxon>Pseudomonadati</taxon>
        <taxon>Bacteroidota</taxon>
        <taxon>Cytophagia</taxon>
        <taxon>Cytophagales</taxon>
        <taxon>Cyclobacteriaceae</taxon>
        <taxon>Belliella</taxon>
    </lineage>
</organism>
<dbReference type="Gene3D" id="2.170.130.10">
    <property type="entry name" value="TonB-dependent receptor, plug domain"/>
    <property type="match status" value="1"/>
</dbReference>
<evidence type="ECO:0000256" key="3">
    <source>
        <dbReference type="ARBA" id="ARBA00022452"/>
    </source>
</evidence>
<dbReference type="STRING" id="529505.SAMN05421761_101324"/>
<dbReference type="GO" id="GO:0009279">
    <property type="term" value="C:cell outer membrane"/>
    <property type="evidence" value="ECO:0007669"/>
    <property type="project" value="UniProtKB-SubCell"/>
</dbReference>
<keyword evidence="7 10" id="KW-0472">Membrane</keyword>
<keyword evidence="6 11" id="KW-0798">TonB box</keyword>
<keyword evidence="2 10" id="KW-0813">Transport</keyword>
<evidence type="ECO:0000256" key="6">
    <source>
        <dbReference type="ARBA" id="ARBA00023077"/>
    </source>
</evidence>
<evidence type="ECO:0000259" key="14">
    <source>
        <dbReference type="Pfam" id="PF07715"/>
    </source>
</evidence>
<dbReference type="InterPro" id="IPR037066">
    <property type="entry name" value="Plug_dom_sf"/>
</dbReference>
<gene>
    <name evidence="15" type="ORF">SAMN05421761_101324</name>
</gene>